<sequence>MSFQASLSPAQPSSSANDLSPSAASMLRVLLPSLTKIDNMLESVWSKQDDLNQVLDRLTTELEQFDELVLPASAETDTSLPSNSISSSKGVEASQKLKDSRTRIANVNATLKRVRARLDNVAMLAQAKVLQNQNQSQSQQQQRDSLN</sequence>
<organism evidence="1 2">
    <name type="scientific">Kickxella alabastrina</name>
    <dbReference type="NCBI Taxonomy" id="61397"/>
    <lineage>
        <taxon>Eukaryota</taxon>
        <taxon>Fungi</taxon>
        <taxon>Fungi incertae sedis</taxon>
        <taxon>Zoopagomycota</taxon>
        <taxon>Kickxellomycotina</taxon>
        <taxon>Kickxellomycetes</taxon>
        <taxon>Kickxellales</taxon>
        <taxon>Kickxellaceae</taxon>
        <taxon>Kickxella</taxon>
    </lineage>
</organism>
<proteinExistence type="predicted"/>
<keyword evidence="2" id="KW-1185">Reference proteome</keyword>
<reference evidence="1" key="1">
    <citation type="submission" date="2022-07" db="EMBL/GenBank/DDBJ databases">
        <title>Phylogenomic reconstructions and comparative analyses of Kickxellomycotina fungi.</title>
        <authorList>
            <person name="Reynolds N.K."/>
            <person name="Stajich J.E."/>
            <person name="Barry K."/>
            <person name="Grigoriev I.V."/>
            <person name="Crous P."/>
            <person name="Smith M.E."/>
        </authorList>
    </citation>
    <scope>NUCLEOTIDE SEQUENCE</scope>
    <source>
        <strain evidence="1">Benny 63K</strain>
    </source>
</reference>
<comment type="caution">
    <text evidence="1">The sequence shown here is derived from an EMBL/GenBank/DDBJ whole genome shotgun (WGS) entry which is preliminary data.</text>
</comment>
<gene>
    <name evidence="1" type="ORF">LPJ66_002812</name>
</gene>
<evidence type="ECO:0000313" key="2">
    <source>
        <dbReference type="Proteomes" id="UP001150581"/>
    </source>
</evidence>
<name>A0ACC1IPE8_9FUNG</name>
<evidence type="ECO:0000313" key="1">
    <source>
        <dbReference type="EMBL" id="KAJ1898341.1"/>
    </source>
</evidence>
<dbReference type="EMBL" id="JANBPG010000246">
    <property type="protein sequence ID" value="KAJ1898341.1"/>
    <property type="molecule type" value="Genomic_DNA"/>
</dbReference>
<dbReference type="Proteomes" id="UP001150581">
    <property type="component" value="Unassembled WGS sequence"/>
</dbReference>
<protein>
    <submittedName>
        <fullName evidence="1">Uncharacterized protein</fullName>
    </submittedName>
</protein>
<accession>A0ACC1IPE8</accession>